<dbReference type="EMBL" id="MNAD01000687">
    <property type="protein sequence ID" value="OJT11097.1"/>
    <property type="molecule type" value="Genomic_DNA"/>
</dbReference>
<comment type="caution">
    <text evidence="1">The sequence shown here is derived from an EMBL/GenBank/DDBJ whole genome shotgun (WGS) entry which is preliminary data.</text>
</comment>
<organism evidence="1 2">
    <name type="scientific">Trametes pubescens</name>
    <name type="common">White-rot fungus</name>
    <dbReference type="NCBI Taxonomy" id="154538"/>
    <lineage>
        <taxon>Eukaryota</taxon>
        <taxon>Fungi</taxon>
        <taxon>Dikarya</taxon>
        <taxon>Basidiomycota</taxon>
        <taxon>Agaricomycotina</taxon>
        <taxon>Agaricomycetes</taxon>
        <taxon>Polyporales</taxon>
        <taxon>Polyporaceae</taxon>
        <taxon>Trametes</taxon>
    </lineage>
</organism>
<dbReference type="AlphaFoldDB" id="A0A1M2VU18"/>
<reference evidence="1 2" key="1">
    <citation type="submission" date="2016-10" db="EMBL/GenBank/DDBJ databases">
        <title>Genome sequence of the basidiomycete white-rot fungus Trametes pubescens.</title>
        <authorList>
            <person name="Makela M.R."/>
            <person name="Granchi Z."/>
            <person name="Peng M."/>
            <person name="De Vries R.P."/>
            <person name="Grigoriev I."/>
            <person name="Riley R."/>
            <person name="Hilden K."/>
        </authorList>
    </citation>
    <scope>NUCLEOTIDE SEQUENCE [LARGE SCALE GENOMIC DNA]</scope>
    <source>
        <strain evidence="1 2">FBCC735</strain>
    </source>
</reference>
<gene>
    <name evidence="1" type="ORF">TRAPUB_12381</name>
</gene>
<accession>A0A1M2VU18</accession>
<keyword evidence="2" id="KW-1185">Reference proteome</keyword>
<evidence type="ECO:0000313" key="2">
    <source>
        <dbReference type="Proteomes" id="UP000184267"/>
    </source>
</evidence>
<evidence type="ECO:0000313" key="1">
    <source>
        <dbReference type="EMBL" id="OJT11097.1"/>
    </source>
</evidence>
<sequence length="396" mass="44933">MSETISLRDRTPKNAVCLPPELWLKVFGYAAFAGQCTLARVARLSSGFKGPAEAELYRIPEILSTQAAQKFASAIRASPHRAGLVRGLRLGYPESQKTAYIFVVNDFLPELRRLHILDLSGFGDDVCVPEPAAFDLLVDPNGSKFSSLRRIRGLPLFLRPRLVTILTALPDLVELPVHAYVSLPDHIADDYEPLVLDIPKKFPSLRALSCPYSMLDGVTTPGNITSLCLSQVSRKEMGEVVNLFGPQLVRLRVQRQLKPERYAGMAYPTNWNHWLRFPRLRFLDVRDSGKRRCDSKTETIKAENLPPLLETLVWDPTWIADCALHDSRSEEWRRDRIRTFAETVLRGSAGLRTVVYHWRRDVSYQCALVGGREGRFCEFLADPTVQDEYAWADYRC</sequence>
<protein>
    <recommendedName>
        <fullName evidence="3">F-box domain-containing protein</fullName>
    </recommendedName>
</protein>
<dbReference type="Proteomes" id="UP000184267">
    <property type="component" value="Unassembled WGS sequence"/>
</dbReference>
<dbReference type="OrthoDB" id="2753061at2759"/>
<name>A0A1M2VU18_TRAPU</name>
<dbReference type="OMA" id="WIADCAL"/>
<evidence type="ECO:0008006" key="3">
    <source>
        <dbReference type="Google" id="ProtNLM"/>
    </source>
</evidence>
<proteinExistence type="predicted"/>